<evidence type="ECO:0000313" key="2">
    <source>
        <dbReference type="Proteomes" id="UP001202281"/>
    </source>
</evidence>
<reference evidence="1 2" key="1">
    <citation type="submission" date="2022-04" db="EMBL/GenBank/DDBJ databases">
        <title>Identification of a novel bacterium isolated from mangrove sediments.</title>
        <authorList>
            <person name="Pan X."/>
        </authorList>
    </citation>
    <scope>NUCLEOTIDE SEQUENCE [LARGE SCALE GENOMIC DNA]</scope>
    <source>
        <strain evidence="1 2">B2638</strain>
    </source>
</reference>
<dbReference type="Pfam" id="PF05402">
    <property type="entry name" value="PqqD"/>
    <property type="match status" value="1"/>
</dbReference>
<organism evidence="1 2">
    <name type="scientific">Novosphingobium beihaiensis</name>
    <dbReference type="NCBI Taxonomy" id="2930389"/>
    <lineage>
        <taxon>Bacteria</taxon>
        <taxon>Pseudomonadati</taxon>
        <taxon>Pseudomonadota</taxon>
        <taxon>Alphaproteobacteria</taxon>
        <taxon>Sphingomonadales</taxon>
        <taxon>Sphingomonadaceae</taxon>
        <taxon>Novosphingobium</taxon>
    </lineage>
</organism>
<dbReference type="EMBL" id="JALHLG010000072">
    <property type="protein sequence ID" value="MCJ2189196.1"/>
    <property type="molecule type" value="Genomic_DNA"/>
</dbReference>
<keyword evidence="2" id="KW-1185">Reference proteome</keyword>
<accession>A0ABT0BWK0</accession>
<protein>
    <submittedName>
        <fullName evidence="1">PqqD family peptide modification chaperone</fullName>
    </submittedName>
</protein>
<dbReference type="InterPro" id="IPR041881">
    <property type="entry name" value="PqqD_sf"/>
</dbReference>
<comment type="caution">
    <text evidence="1">The sequence shown here is derived from an EMBL/GenBank/DDBJ whole genome shotgun (WGS) entry which is preliminary data.</text>
</comment>
<name>A0ABT0BWK0_9SPHN</name>
<sequence>MILTRNPALVATEMDGEIVMMSVEKGAYYGLSGIGAQIWDALESPRTFDYLIGILRDQFDVDENTLRSDVHAFLLDMKSEGIVTEA</sequence>
<gene>
    <name evidence="1" type="ORF">MTR66_20605</name>
</gene>
<proteinExistence type="predicted"/>
<dbReference type="Proteomes" id="UP001202281">
    <property type="component" value="Unassembled WGS sequence"/>
</dbReference>
<evidence type="ECO:0000313" key="1">
    <source>
        <dbReference type="EMBL" id="MCJ2189196.1"/>
    </source>
</evidence>
<dbReference type="InterPro" id="IPR008792">
    <property type="entry name" value="PQQD"/>
</dbReference>
<dbReference type="RefSeq" id="WP_243924505.1">
    <property type="nucleotide sequence ID" value="NZ_JALHLG010000072.1"/>
</dbReference>
<dbReference type="Gene3D" id="1.10.10.1150">
    <property type="entry name" value="Coenzyme PQQ synthesis protein D (PqqD)"/>
    <property type="match status" value="1"/>
</dbReference>